<keyword evidence="10" id="KW-1185">Reference proteome</keyword>
<dbReference type="GO" id="GO:0005886">
    <property type="term" value="C:plasma membrane"/>
    <property type="evidence" value="ECO:0007669"/>
    <property type="project" value="UniProtKB-SubCell"/>
</dbReference>
<feature type="transmembrane region" description="Helical" evidence="7">
    <location>
        <begin position="96"/>
        <end position="117"/>
    </location>
</feature>
<feature type="transmembrane region" description="Helical" evidence="7">
    <location>
        <begin position="195"/>
        <end position="214"/>
    </location>
</feature>
<feature type="transmembrane region" description="Helical" evidence="7">
    <location>
        <begin position="248"/>
        <end position="273"/>
    </location>
</feature>
<dbReference type="InterPro" id="IPR005829">
    <property type="entry name" value="Sugar_transporter_CS"/>
</dbReference>
<dbReference type="PROSITE" id="PS00216">
    <property type="entry name" value="SUGAR_TRANSPORT_1"/>
    <property type="match status" value="1"/>
</dbReference>
<name>A0A1H1T8H8_9BRAD</name>
<feature type="transmembrane region" description="Helical" evidence="7">
    <location>
        <begin position="406"/>
        <end position="427"/>
    </location>
</feature>
<dbReference type="EMBL" id="LT629750">
    <property type="protein sequence ID" value="SDS56443.1"/>
    <property type="molecule type" value="Genomic_DNA"/>
</dbReference>
<dbReference type="Proteomes" id="UP000243904">
    <property type="component" value="Chromosome I"/>
</dbReference>
<feature type="transmembrane region" description="Helical" evidence="7">
    <location>
        <begin position="60"/>
        <end position="84"/>
    </location>
</feature>
<dbReference type="InterPro" id="IPR011701">
    <property type="entry name" value="MFS"/>
</dbReference>
<dbReference type="PANTHER" id="PTHR43045">
    <property type="entry name" value="SHIKIMATE TRANSPORTER"/>
    <property type="match status" value="1"/>
</dbReference>
<evidence type="ECO:0000313" key="10">
    <source>
        <dbReference type="Proteomes" id="UP000243904"/>
    </source>
</evidence>
<feature type="transmembrane region" description="Helical" evidence="7">
    <location>
        <begin position="382"/>
        <end position="400"/>
    </location>
</feature>
<feature type="transmembrane region" description="Helical" evidence="7">
    <location>
        <begin position="35"/>
        <end position="54"/>
    </location>
</feature>
<feature type="domain" description="Major facilitator superfamily (MFS) profile" evidence="8">
    <location>
        <begin position="23"/>
        <end position="432"/>
    </location>
</feature>
<reference evidence="10" key="1">
    <citation type="submission" date="2016-10" db="EMBL/GenBank/DDBJ databases">
        <authorList>
            <person name="Varghese N."/>
            <person name="Submissions S."/>
        </authorList>
    </citation>
    <scope>NUCLEOTIDE SEQUENCE [LARGE SCALE GENOMIC DNA]</scope>
    <source>
        <strain evidence="10">GAS369</strain>
    </source>
</reference>
<evidence type="ECO:0000256" key="3">
    <source>
        <dbReference type="ARBA" id="ARBA00022475"/>
    </source>
</evidence>
<organism evidence="9 10">
    <name type="scientific">Bradyrhizobium canariense</name>
    <dbReference type="NCBI Taxonomy" id="255045"/>
    <lineage>
        <taxon>Bacteria</taxon>
        <taxon>Pseudomonadati</taxon>
        <taxon>Pseudomonadota</taxon>
        <taxon>Alphaproteobacteria</taxon>
        <taxon>Hyphomicrobiales</taxon>
        <taxon>Nitrobacteraceae</taxon>
        <taxon>Bradyrhizobium</taxon>
    </lineage>
</organism>
<dbReference type="PROSITE" id="PS00217">
    <property type="entry name" value="SUGAR_TRANSPORT_2"/>
    <property type="match status" value="1"/>
</dbReference>
<dbReference type="SUPFAM" id="SSF103473">
    <property type="entry name" value="MFS general substrate transporter"/>
    <property type="match status" value="1"/>
</dbReference>
<gene>
    <name evidence="9" type="ORF">SAMN05444158_2444</name>
</gene>
<dbReference type="RefSeq" id="WP_100380876.1">
    <property type="nucleotide sequence ID" value="NZ_LT629750.1"/>
</dbReference>
<dbReference type="Gene3D" id="1.20.1250.20">
    <property type="entry name" value="MFS general substrate transporter like domains"/>
    <property type="match status" value="2"/>
</dbReference>
<keyword evidence="2" id="KW-0813">Transport</keyword>
<dbReference type="PANTHER" id="PTHR43045:SF1">
    <property type="entry name" value="SHIKIMATE TRANSPORTER"/>
    <property type="match status" value="1"/>
</dbReference>
<dbReference type="PROSITE" id="PS50850">
    <property type="entry name" value="MFS"/>
    <property type="match status" value="1"/>
</dbReference>
<keyword evidence="3" id="KW-1003">Cell membrane</keyword>
<feature type="transmembrane region" description="Helical" evidence="7">
    <location>
        <begin position="314"/>
        <end position="333"/>
    </location>
</feature>
<keyword evidence="4 7" id="KW-0812">Transmembrane</keyword>
<feature type="transmembrane region" description="Helical" evidence="7">
    <location>
        <begin position="123"/>
        <end position="149"/>
    </location>
</feature>
<sequence>MSAESAASAAALPTETSTPPTRAVIASMFGTVVEWYDFSVYGAASALVFGRIFFPNVDAMAGLLAAYGAFAVGFLIRPIGGIFFSYFGDRYGRKPVLIATLLTMGISTTAIGFLPTYASIGVWAPILLVALRVVQGFGAGGEFAGAILFASEYAPPGRRGLFGSFAPASVMISLLLSALIFRVFSSLPTDQFLSWGWRVPFLLSIVAVITGYFIRQRVGETPEFLAIRSQAAKLRIPIVEIVRGYPKLVLLAMGVNVIQVMGYVHVVFATSYMNTNLGIPAITTLVIQMLTFVACGVACIAGGALSDVVGRKPVLIGATVASALYAFPMFWLLDTKSPILMAIGMVLGAFTLFPFFGTQSAFYTETFDTRFRYSGITLARELTYAIFGGPLPFMATTFVIQAGGKGWPVSVIMVVMSAISFVSLLFIQKQSPTPSR</sequence>
<evidence type="ECO:0000256" key="6">
    <source>
        <dbReference type="ARBA" id="ARBA00023136"/>
    </source>
</evidence>
<dbReference type="AlphaFoldDB" id="A0A1H1T8H8"/>
<dbReference type="GO" id="GO:0022857">
    <property type="term" value="F:transmembrane transporter activity"/>
    <property type="evidence" value="ECO:0007669"/>
    <property type="project" value="InterPro"/>
</dbReference>
<keyword evidence="6 7" id="KW-0472">Membrane</keyword>
<feature type="transmembrane region" description="Helical" evidence="7">
    <location>
        <begin position="279"/>
        <end position="302"/>
    </location>
</feature>
<feature type="transmembrane region" description="Helical" evidence="7">
    <location>
        <begin position="339"/>
        <end position="362"/>
    </location>
</feature>
<dbReference type="CDD" id="cd17369">
    <property type="entry name" value="MFS_ShiA_like"/>
    <property type="match status" value="1"/>
</dbReference>
<dbReference type="FunFam" id="1.20.1250.20:FF:000001">
    <property type="entry name" value="Dicarboxylate MFS transporter"/>
    <property type="match status" value="1"/>
</dbReference>
<proteinExistence type="predicted"/>
<dbReference type="Pfam" id="PF07690">
    <property type="entry name" value="MFS_1"/>
    <property type="match status" value="1"/>
</dbReference>
<evidence type="ECO:0000256" key="2">
    <source>
        <dbReference type="ARBA" id="ARBA00022448"/>
    </source>
</evidence>
<evidence type="ECO:0000259" key="8">
    <source>
        <dbReference type="PROSITE" id="PS50850"/>
    </source>
</evidence>
<comment type="subcellular location">
    <subcellularLocation>
        <location evidence="1">Cell membrane</location>
        <topology evidence="1">Multi-pass membrane protein</topology>
    </subcellularLocation>
</comment>
<evidence type="ECO:0000256" key="5">
    <source>
        <dbReference type="ARBA" id="ARBA00022989"/>
    </source>
</evidence>
<protein>
    <submittedName>
        <fullName evidence="9">Major Facilitator Superfamily protein</fullName>
    </submittedName>
</protein>
<evidence type="ECO:0000256" key="4">
    <source>
        <dbReference type="ARBA" id="ARBA00022692"/>
    </source>
</evidence>
<evidence type="ECO:0000256" key="1">
    <source>
        <dbReference type="ARBA" id="ARBA00004651"/>
    </source>
</evidence>
<keyword evidence="5 7" id="KW-1133">Transmembrane helix</keyword>
<accession>A0A1H1T8H8</accession>
<evidence type="ECO:0000256" key="7">
    <source>
        <dbReference type="SAM" id="Phobius"/>
    </source>
</evidence>
<dbReference type="InterPro" id="IPR036259">
    <property type="entry name" value="MFS_trans_sf"/>
</dbReference>
<evidence type="ECO:0000313" key="9">
    <source>
        <dbReference type="EMBL" id="SDS56443.1"/>
    </source>
</evidence>
<dbReference type="InterPro" id="IPR020846">
    <property type="entry name" value="MFS_dom"/>
</dbReference>
<feature type="transmembrane region" description="Helical" evidence="7">
    <location>
        <begin position="161"/>
        <end position="183"/>
    </location>
</feature>